<dbReference type="EMBL" id="MDCJ01000002">
    <property type="protein sequence ID" value="ODS10542.1"/>
    <property type="molecule type" value="Genomic_DNA"/>
</dbReference>
<evidence type="ECO:0000256" key="1">
    <source>
        <dbReference type="ARBA" id="ARBA00004496"/>
    </source>
</evidence>
<dbReference type="SUPFAM" id="SSF53062">
    <property type="entry name" value="PTS system fructose IIA component-like"/>
    <property type="match status" value="1"/>
</dbReference>
<dbReference type="PROSITE" id="PS51096">
    <property type="entry name" value="PTS_EIIA_TYPE_4"/>
    <property type="match status" value="1"/>
</dbReference>
<dbReference type="InterPro" id="IPR033887">
    <property type="entry name" value="PTS_IIA_man"/>
</dbReference>
<accession>A0A1E3WNI3</accession>
<name>A0A1E3WNI3_9VIBR</name>
<dbReference type="InterPro" id="IPR051471">
    <property type="entry name" value="Bacterial_PTS_sugar_comp"/>
</dbReference>
<dbReference type="InterPro" id="IPR004701">
    <property type="entry name" value="PTS_EIIA_man-typ"/>
</dbReference>
<evidence type="ECO:0000256" key="4">
    <source>
        <dbReference type="ARBA" id="ARBA00022597"/>
    </source>
</evidence>
<organism evidence="9 10">
    <name type="scientific">Vibrio scophthalmi</name>
    <dbReference type="NCBI Taxonomy" id="45658"/>
    <lineage>
        <taxon>Bacteria</taxon>
        <taxon>Pseudomonadati</taxon>
        <taxon>Pseudomonadota</taxon>
        <taxon>Gammaproteobacteria</taxon>
        <taxon>Vibrionales</taxon>
        <taxon>Vibrionaceae</taxon>
        <taxon>Vibrio</taxon>
    </lineage>
</organism>
<evidence type="ECO:0000256" key="5">
    <source>
        <dbReference type="ARBA" id="ARBA00022679"/>
    </source>
</evidence>
<evidence type="ECO:0000256" key="7">
    <source>
        <dbReference type="ARBA" id="ARBA00022777"/>
    </source>
</evidence>
<dbReference type="GO" id="GO:0016020">
    <property type="term" value="C:membrane"/>
    <property type="evidence" value="ECO:0007669"/>
    <property type="project" value="InterPro"/>
</dbReference>
<dbReference type="PATRIC" id="fig|45658.8.peg.790"/>
<dbReference type="AlphaFoldDB" id="A0A1E3WNI3"/>
<evidence type="ECO:0000256" key="6">
    <source>
        <dbReference type="ARBA" id="ARBA00022683"/>
    </source>
</evidence>
<keyword evidence="4" id="KW-0762">Sugar transport</keyword>
<evidence type="ECO:0000259" key="8">
    <source>
        <dbReference type="PROSITE" id="PS51096"/>
    </source>
</evidence>
<dbReference type="EC" id="2.7.1.191" evidence="9"/>
<feature type="domain" description="PTS EIIA type-4" evidence="8">
    <location>
        <begin position="1"/>
        <end position="128"/>
    </location>
</feature>
<protein>
    <submittedName>
        <fullName evidence="9">Protein-N(Pi)-phosphohistidine--sugar phosphotransferase</fullName>
        <ecNumber evidence="9">2.7.1.191</ecNumber>
    </submittedName>
</protein>
<dbReference type="GO" id="GO:0005737">
    <property type="term" value="C:cytoplasm"/>
    <property type="evidence" value="ECO:0007669"/>
    <property type="project" value="UniProtKB-SubCell"/>
</dbReference>
<proteinExistence type="predicted"/>
<dbReference type="RefSeq" id="WP_069446148.1">
    <property type="nucleotide sequence ID" value="NZ_MDCJ01000002.1"/>
</dbReference>
<keyword evidence="7" id="KW-0418">Kinase</keyword>
<evidence type="ECO:0000256" key="3">
    <source>
        <dbReference type="ARBA" id="ARBA00022490"/>
    </source>
</evidence>
<dbReference type="InterPro" id="IPR036662">
    <property type="entry name" value="PTS_EIIA_man-typ_sf"/>
</dbReference>
<dbReference type="GO" id="GO:0009401">
    <property type="term" value="P:phosphoenolpyruvate-dependent sugar phosphotransferase system"/>
    <property type="evidence" value="ECO:0007669"/>
    <property type="project" value="UniProtKB-KW"/>
</dbReference>
<sequence>MLHFIVASHGPLASALITSANMVYGQLENTTAVSLTEAGGIEQFKTDFHAEITSITSNVDGIIVLCDLECGTPYNVACTYAFNDNFSPKVEVITGVNFPMLLMTADFLEENDVTQVAITLQQEALKTVVVAKPVVFVEDDDF</sequence>
<keyword evidence="3" id="KW-0963">Cytoplasm</keyword>
<dbReference type="Gene3D" id="3.40.50.510">
    <property type="entry name" value="Phosphotransferase system, mannose-type IIA component"/>
    <property type="match status" value="1"/>
</dbReference>
<keyword evidence="5 9" id="KW-0808">Transferase</keyword>
<gene>
    <name evidence="9" type="primary">manX</name>
    <name evidence="9" type="ORF">VSF3289_00801</name>
</gene>
<dbReference type="Pfam" id="PF03610">
    <property type="entry name" value="EIIA-man"/>
    <property type="match status" value="1"/>
</dbReference>
<evidence type="ECO:0000313" key="10">
    <source>
        <dbReference type="Proteomes" id="UP000095131"/>
    </source>
</evidence>
<reference evidence="9 10" key="1">
    <citation type="submission" date="2016-08" db="EMBL/GenBank/DDBJ databases">
        <title>Genome sequencing of Vibrio scophthalmi strain FP3289, an isolated from Paralichthys olivaceus.</title>
        <authorList>
            <person name="Han H.-J."/>
        </authorList>
    </citation>
    <scope>NUCLEOTIDE SEQUENCE [LARGE SCALE GENOMIC DNA]</scope>
    <source>
        <strain evidence="9 10">FP3289</strain>
    </source>
</reference>
<keyword evidence="6" id="KW-0598">Phosphotransferase system</keyword>
<evidence type="ECO:0000256" key="2">
    <source>
        <dbReference type="ARBA" id="ARBA00022448"/>
    </source>
</evidence>
<dbReference type="CDD" id="cd00006">
    <property type="entry name" value="PTS_IIA_man"/>
    <property type="match status" value="1"/>
</dbReference>
<dbReference type="GO" id="GO:0016301">
    <property type="term" value="F:kinase activity"/>
    <property type="evidence" value="ECO:0007669"/>
    <property type="project" value="UniProtKB-KW"/>
</dbReference>
<dbReference type="OrthoDB" id="3183705at2"/>
<comment type="subcellular location">
    <subcellularLocation>
        <location evidence="1">Cytoplasm</location>
    </subcellularLocation>
</comment>
<dbReference type="PANTHER" id="PTHR33799:SF1">
    <property type="entry name" value="PTS SYSTEM MANNOSE-SPECIFIC EIIAB COMPONENT-RELATED"/>
    <property type="match status" value="1"/>
</dbReference>
<dbReference type="Proteomes" id="UP000095131">
    <property type="component" value="Unassembled WGS sequence"/>
</dbReference>
<evidence type="ECO:0000313" key="9">
    <source>
        <dbReference type="EMBL" id="ODS10542.1"/>
    </source>
</evidence>
<comment type="caution">
    <text evidence="9">The sequence shown here is derived from an EMBL/GenBank/DDBJ whole genome shotgun (WGS) entry which is preliminary data.</text>
</comment>
<dbReference type="PANTHER" id="PTHR33799">
    <property type="entry name" value="PTS PERMEASE-RELATED-RELATED"/>
    <property type="match status" value="1"/>
</dbReference>
<keyword evidence="2" id="KW-0813">Transport</keyword>